<evidence type="ECO:0000313" key="2">
    <source>
        <dbReference type="Proteomes" id="UP001337681"/>
    </source>
</evidence>
<dbReference type="Gene3D" id="1.25.40.10">
    <property type="entry name" value="Tetratricopeptide repeat domain"/>
    <property type="match status" value="2"/>
</dbReference>
<dbReference type="RefSeq" id="WP_330145741.1">
    <property type="nucleotide sequence ID" value="NZ_JAZDQU010000001.1"/>
</dbReference>
<organism evidence="1 2">
    <name type="scientific">Pedobacter flavus</name>
    <dbReference type="NCBI Taxonomy" id="3113906"/>
    <lineage>
        <taxon>Bacteria</taxon>
        <taxon>Pseudomonadati</taxon>
        <taxon>Bacteroidota</taxon>
        <taxon>Sphingobacteriia</taxon>
        <taxon>Sphingobacteriales</taxon>
        <taxon>Sphingobacteriaceae</taxon>
        <taxon>Pedobacter</taxon>
    </lineage>
</organism>
<sequence>MKAILNTYITILLLIVFSFIAGCSTRIDTPSNRKLQNLSARFNYIYNSNVILKAYEDKLSQNYGATFDDILPVYLIPEENLTDNAQLKEIITKAQAVISEKTFSNYLDEAYLLLGKVYYYQNFQFSAAEYFNYVYKAFPDVKGRKLNGLNWKARSEMQLGKDVSPIIKEIETLIKLDKKIDAASHATIAQWYINNLKYEEAIVHLSVALKGKTLKQEKERWTYILAQLYEKTDDFKKSVKFYNKVARSNAPFNLYFNAHLNRVKLQAQLSPDSIDKQSLILALLKDDKNDDYVDQIFYKTAEIYAENGDLINAEKYYKLSAQRIINNKYQQGLAYLRLAELNFTSKKDYLASKLYYDSALTTLPKTYIGYSGIEKKSNSLGFLSVRFERITWQDNLQLLADLPENERLKKIEEWIGPEEKKIDVSENKGTDNKSETAISSTSTFYFSNPTAMAIGFSDFKKKWGNRILEDNWRQSTKSSINQNNNVVDNKTETINPAVNLDREVRIKNYLENIPSSESDFQKSNEIIKNSLFEIAGFYFQELNEPKEAIKYYEELLRRFPNFPKTDAVYYSLYRSYEELDSAKVDFFKSKLLSEFPSSAYTKAVLDPLANFKESQVELKVQELYNSVYLNFEEKEYLDVIKKADSIAVEFPNNQLKAQYDYLKAIAIGRTNKIDTLIEVFNTIIKTHPRDSIVTPLVKEHLEYINKNIVDFKNRAFALNDFNLNDPRFLAQNTVIPIQNPQNVNQNTLEPSVVNVVKPDSINAKIENLAKKDTVKLNPLKVESVIIDTKTEKQILSGQITNTPNIPLKLEEKEAPIVNDGTFNNSTSNTYYFVIRIDDPNITLSSSRFGIGQFNRSNYPNENLRHQLVELEADQLIFVGNFADLEHLKKYQLKIQPLMSSIMKIPANSYQTFIISKENFDKLDSRARILQYIKFFSKNINE</sequence>
<evidence type="ECO:0000313" key="1">
    <source>
        <dbReference type="EMBL" id="MEE1884831.1"/>
    </source>
</evidence>
<dbReference type="PROSITE" id="PS51257">
    <property type="entry name" value="PROKAR_LIPOPROTEIN"/>
    <property type="match status" value="1"/>
</dbReference>
<dbReference type="InterPro" id="IPR011990">
    <property type="entry name" value="TPR-like_helical_dom_sf"/>
</dbReference>
<comment type="caution">
    <text evidence="1">The sequence shown here is derived from an EMBL/GenBank/DDBJ whole genome shotgun (WGS) entry which is preliminary data.</text>
</comment>
<dbReference type="SUPFAM" id="SSF48452">
    <property type="entry name" value="TPR-like"/>
    <property type="match status" value="3"/>
</dbReference>
<gene>
    <name evidence="1" type="ORF">VRU49_05280</name>
</gene>
<keyword evidence="2" id="KW-1185">Reference proteome</keyword>
<dbReference type="Proteomes" id="UP001337681">
    <property type="component" value="Unassembled WGS sequence"/>
</dbReference>
<dbReference type="EMBL" id="JAZDQU010000001">
    <property type="protein sequence ID" value="MEE1884831.1"/>
    <property type="molecule type" value="Genomic_DNA"/>
</dbReference>
<reference evidence="1 2" key="1">
    <citation type="submission" date="2024-01" db="EMBL/GenBank/DDBJ databases">
        <title>Pedobacter sp. nov., isolated from oil-contaminated soil.</title>
        <authorList>
            <person name="Le N.T.T."/>
        </authorList>
    </citation>
    <scope>NUCLEOTIDE SEQUENCE [LARGE SCALE GENOMIC DNA]</scope>
    <source>
        <strain evidence="1 2">VNH31</strain>
    </source>
</reference>
<accession>A0ABU7H0H2</accession>
<protein>
    <submittedName>
        <fullName evidence="1">Tetratricopeptide repeat protein</fullName>
    </submittedName>
</protein>
<name>A0ABU7H0H2_9SPHI</name>
<proteinExistence type="predicted"/>